<dbReference type="SUPFAM" id="SSF82153">
    <property type="entry name" value="FAS1 domain"/>
    <property type="match status" value="1"/>
</dbReference>
<dbReference type="KEGG" id="cyj:Cyan7822_5684"/>
<sequence>MPDLLDTAINAGCFTTLVDAINAASMAQALKTEGPFTVFAPTDEAFSKLPSGTVETLLENIPDLIAILRYHIIPDQIILAADIPQNQSLETSEGSSVKIQVSDDSIHINEAKVINTDVKADNGVIHVIDSVIIPQSMGKLLALN</sequence>
<dbReference type="GO" id="GO:0005615">
    <property type="term" value="C:extracellular space"/>
    <property type="evidence" value="ECO:0007669"/>
    <property type="project" value="TreeGrafter"/>
</dbReference>
<dbReference type="OrthoDB" id="9800666at2"/>
<dbReference type="HOGENOM" id="CLU_031281_4_2_3"/>
<proteinExistence type="predicted"/>
<protein>
    <submittedName>
        <fullName evidence="2">Beta-Ig-H3/fasciclin</fullName>
    </submittedName>
</protein>
<accession>E0UKR7</accession>
<evidence type="ECO:0000259" key="1">
    <source>
        <dbReference type="PROSITE" id="PS50213"/>
    </source>
</evidence>
<dbReference type="FunFam" id="2.30.180.10:FF:000032">
    <property type="entry name" value="Fasciclin domain-containing protein, putative"/>
    <property type="match status" value="1"/>
</dbReference>
<gene>
    <name evidence="2" type="ordered locus">Cyan7822_5684</name>
</gene>
<feature type="domain" description="FAS1" evidence="1">
    <location>
        <begin position="1"/>
        <end position="132"/>
    </location>
</feature>
<dbReference type="AlphaFoldDB" id="E0UKR7"/>
<organism evidence="2 3">
    <name type="scientific">Gloeothece verrucosa (strain PCC 7822)</name>
    <name type="common">Cyanothece sp. (strain PCC 7822)</name>
    <dbReference type="NCBI Taxonomy" id="497965"/>
    <lineage>
        <taxon>Bacteria</taxon>
        <taxon>Bacillati</taxon>
        <taxon>Cyanobacteriota</taxon>
        <taxon>Cyanophyceae</taxon>
        <taxon>Oscillatoriophycideae</taxon>
        <taxon>Chroococcales</taxon>
        <taxon>Aphanothecaceae</taxon>
        <taxon>Gloeothece</taxon>
        <taxon>Gloeothece verrucosa</taxon>
    </lineage>
</organism>
<evidence type="ECO:0000313" key="2">
    <source>
        <dbReference type="EMBL" id="ADN17547.1"/>
    </source>
</evidence>
<dbReference type="Proteomes" id="UP000008206">
    <property type="component" value="Plasmid Cy782201"/>
</dbReference>
<dbReference type="InterPro" id="IPR000782">
    <property type="entry name" value="FAS1_domain"/>
</dbReference>
<dbReference type="InterPro" id="IPR050904">
    <property type="entry name" value="Adhesion/Biosynth-related"/>
</dbReference>
<dbReference type="PANTHER" id="PTHR10900:SF77">
    <property type="entry name" value="FI19380P1"/>
    <property type="match status" value="1"/>
</dbReference>
<keyword evidence="3" id="KW-1185">Reference proteome</keyword>
<name>E0UKR7_GLOV7</name>
<keyword evidence="2" id="KW-0614">Plasmid</keyword>
<reference evidence="3" key="1">
    <citation type="journal article" date="2011" name="MBio">
        <title>Novel metabolic attributes of the genus Cyanothece, comprising a group of unicellular nitrogen-fixing Cyanobacteria.</title>
        <authorList>
            <person name="Bandyopadhyay A."/>
            <person name="Elvitigala T."/>
            <person name="Welsh E."/>
            <person name="Stockel J."/>
            <person name="Liberton M."/>
            <person name="Min H."/>
            <person name="Sherman L.A."/>
            <person name="Pakrasi H.B."/>
        </authorList>
    </citation>
    <scope>NUCLEOTIDE SEQUENCE [LARGE SCALE GENOMIC DNA]</scope>
    <source>
        <strain evidence="3">PCC 7822</strain>
        <plasmid evidence="3">Cy782201</plasmid>
    </source>
</reference>
<dbReference type="InterPro" id="IPR036378">
    <property type="entry name" value="FAS1_dom_sf"/>
</dbReference>
<dbReference type="RefSeq" id="WP_013334297.1">
    <property type="nucleotide sequence ID" value="NC_014533.1"/>
</dbReference>
<dbReference type="PANTHER" id="PTHR10900">
    <property type="entry name" value="PERIOSTIN-RELATED"/>
    <property type="match status" value="1"/>
</dbReference>
<geneLocation type="plasmid" evidence="2 3">
    <name>Cy782201</name>
</geneLocation>
<evidence type="ECO:0000313" key="3">
    <source>
        <dbReference type="Proteomes" id="UP000008206"/>
    </source>
</evidence>
<dbReference type="EMBL" id="CP002199">
    <property type="protein sequence ID" value="ADN17547.1"/>
    <property type="molecule type" value="Genomic_DNA"/>
</dbReference>
<dbReference type="SMART" id="SM00554">
    <property type="entry name" value="FAS1"/>
    <property type="match status" value="1"/>
</dbReference>
<dbReference type="Pfam" id="PF02469">
    <property type="entry name" value="Fasciclin"/>
    <property type="match status" value="1"/>
</dbReference>
<dbReference type="PROSITE" id="PS50213">
    <property type="entry name" value="FAS1"/>
    <property type="match status" value="1"/>
</dbReference>
<dbReference type="Gene3D" id="2.30.180.10">
    <property type="entry name" value="FAS1 domain"/>
    <property type="match status" value="1"/>
</dbReference>